<organism evidence="1 2">
    <name type="scientific">Panagrolaimus sp. ES5</name>
    <dbReference type="NCBI Taxonomy" id="591445"/>
    <lineage>
        <taxon>Eukaryota</taxon>
        <taxon>Metazoa</taxon>
        <taxon>Ecdysozoa</taxon>
        <taxon>Nematoda</taxon>
        <taxon>Chromadorea</taxon>
        <taxon>Rhabditida</taxon>
        <taxon>Tylenchina</taxon>
        <taxon>Panagrolaimomorpha</taxon>
        <taxon>Panagrolaimoidea</taxon>
        <taxon>Panagrolaimidae</taxon>
        <taxon>Panagrolaimus</taxon>
    </lineage>
</organism>
<protein>
    <submittedName>
        <fullName evidence="2">Uncharacterized protein</fullName>
    </submittedName>
</protein>
<name>A0AC34G5C2_9BILA</name>
<evidence type="ECO:0000313" key="2">
    <source>
        <dbReference type="WBParaSite" id="ES5_v2.g24872.t1"/>
    </source>
</evidence>
<dbReference type="Proteomes" id="UP000887579">
    <property type="component" value="Unplaced"/>
</dbReference>
<sequence length="236" mass="26276">MARPKFTAPATAPRPQEVRKINSNNKNGKPNVEHTISIKLENNADDDDMQGPRESMSRDPMTELPGTQKPKAVVQEEYDPDKGAETPPSNLQWDPNKENNKDKEKSSKKPAKPAPSPMAKDRSQSKRKRQRTIDLEATQEFKPSKEETDVPSKKPLSLKSARSGNPKRKSKSKPKNGNTNKSHRTAFSAMSIKTQTTPRQTPNGGGGRTAQSPNCISRNREDRTKEVEHTQSEGNN</sequence>
<proteinExistence type="predicted"/>
<evidence type="ECO:0000313" key="1">
    <source>
        <dbReference type="Proteomes" id="UP000887579"/>
    </source>
</evidence>
<dbReference type="WBParaSite" id="ES5_v2.g24872.t1">
    <property type="protein sequence ID" value="ES5_v2.g24872.t1"/>
    <property type="gene ID" value="ES5_v2.g24872"/>
</dbReference>
<reference evidence="2" key="1">
    <citation type="submission" date="2022-11" db="UniProtKB">
        <authorList>
            <consortium name="WormBaseParasite"/>
        </authorList>
    </citation>
    <scope>IDENTIFICATION</scope>
</reference>
<accession>A0AC34G5C2</accession>